<protein>
    <submittedName>
        <fullName evidence="1">Uncharacterized protein</fullName>
    </submittedName>
</protein>
<proteinExistence type="predicted"/>
<dbReference type="PATRIC" id="fig|1434118.4.peg.4272"/>
<dbReference type="EMBL" id="CP009508">
    <property type="protein sequence ID" value="AKB37891.1"/>
    <property type="molecule type" value="Genomic_DNA"/>
</dbReference>
<sequence>MTFGVPLNVYYYFDPTLTNTTDAMTPLWPATGGWAESAGNLKIVVIFLSMSLRFMSSPALLIAGVVYLLAPDDESRTGFE</sequence>
<dbReference type="Proteomes" id="UP000033123">
    <property type="component" value="Chromosome"/>
</dbReference>
<name>A0A0E3LDU7_9EURY</name>
<gene>
    <name evidence="1" type="ORF">MSSAC_3301</name>
</gene>
<dbReference type="AlphaFoldDB" id="A0A0E3LDU7"/>
<reference evidence="1 2" key="1">
    <citation type="submission" date="2014-07" db="EMBL/GenBank/DDBJ databases">
        <title>Methanogenic archaea and the global carbon cycle.</title>
        <authorList>
            <person name="Henriksen J.R."/>
            <person name="Luke J."/>
            <person name="Reinhart S."/>
            <person name="Benedict M.N."/>
            <person name="Youngblut N.D."/>
            <person name="Metcalf M.E."/>
            <person name="Whitaker R.J."/>
            <person name="Metcalf W.W."/>
        </authorList>
    </citation>
    <scope>NUCLEOTIDE SEQUENCE [LARGE SCALE GENOMIC DNA]</scope>
    <source>
        <strain evidence="1 2">C2J</strain>
    </source>
</reference>
<dbReference type="HOGENOM" id="CLU_2581482_0_0_2"/>
<evidence type="ECO:0000313" key="2">
    <source>
        <dbReference type="Proteomes" id="UP000033123"/>
    </source>
</evidence>
<dbReference type="KEGG" id="msj:MSSAC_3301"/>
<organism evidence="1 2">
    <name type="scientific">Methanosarcina siciliae C2J</name>
    <dbReference type="NCBI Taxonomy" id="1434118"/>
    <lineage>
        <taxon>Archaea</taxon>
        <taxon>Methanobacteriati</taxon>
        <taxon>Methanobacteriota</taxon>
        <taxon>Stenosarchaea group</taxon>
        <taxon>Methanomicrobia</taxon>
        <taxon>Methanosarcinales</taxon>
        <taxon>Methanosarcinaceae</taxon>
        <taxon>Methanosarcina</taxon>
    </lineage>
</organism>
<evidence type="ECO:0000313" key="1">
    <source>
        <dbReference type="EMBL" id="AKB37891.1"/>
    </source>
</evidence>
<accession>A0A0E3LDU7</accession>